<protein>
    <recommendedName>
        <fullName evidence="3">YdcF family protein</fullName>
    </recommendedName>
</protein>
<organism evidence="1 2">
    <name type="scientific">Vibrio sinensis</name>
    <dbReference type="NCBI Taxonomy" id="2302434"/>
    <lineage>
        <taxon>Bacteria</taxon>
        <taxon>Pseudomonadati</taxon>
        <taxon>Pseudomonadota</taxon>
        <taxon>Gammaproteobacteria</taxon>
        <taxon>Vibrionales</taxon>
        <taxon>Vibrionaceae</taxon>
        <taxon>Vibrio</taxon>
    </lineage>
</organism>
<accession>A0A3A6R4T3</accession>
<gene>
    <name evidence="1" type="ORF">DZ860_10725</name>
</gene>
<reference evidence="1 2" key="1">
    <citation type="submission" date="2018-08" db="EMBL/GenBank/DDBJ databases">
        <title>Vibrio isolated from the Eastern China Marginal Seas.</title>
        <authorList>
            <person name="Li Y."/>
        </authorList>
    </citation>
    <scope>NUCLEOTIDE SEQUENCE [LARGE SCALE GENOMIC DNA]</scope>
    <source>
        <strain evidence="1 2">BEI233</strain>
    </source>
</reference>
<evidence type="ECO:0000313" key="1">
    <source>
        <dbReference type="EMBL" id="RJX71408.1"/>
    </source>
</evidence>
<comment type="caution">
    <text evidence="1">The sequence shown here is derived from an EMBL/GenBank/DDBJ whole genome shotgun (WGS) entry which is preliminary data.</text>
</comment>
<dbReference type="EMBL" id="QVMU01000008">
    <property type="protein sequence ID" value="RJX71408.1"/>
    <property type="molecule type" value="Genomic_DNA"/>
</dbReference>
<evidence type="ECO:0000313" key="2">
    <source>
        <dbReference type="Proteomes" id="UP000273252"/>
    </source>
</evidence>
<dbReference type="OrthoDB" id="5905407at2"/>
<name>A0A3A6R4T3_9VIBR</name>
<keyword evidence="2" id="KW-1185">Reference proteome</keyword>
<dbReference type="AlphaFoldDB" id="A0A3A6R4T3"/>
<sequence length="211" mass="24663">MHHFYRFIESIGYEPAASLPSQKHPQLSYQYHHDTYLLEEKAKLRLQQYLMTGILFREDFGGPQDADVAIAFSFGDSLEVNRHLAQIVREVNYFFPDIELYLQNEIAAVVQARGSHCIQNNQYQTTYDVAHFVAEREHRKNILIIAQAWHAQRCIETCEQLGFVVRSLRVVNAFPINDPQPWVRNPINWVIKESHRAVASGYEISKRYQLD</sequence>
<dbReference type="RefSeq" id="WP_120031092.1">
    <property type="nucleotide sequence ID" value="NZ_QVMU01000008.1"/>
</dbReference>
<proteinExistence type="predicted"/>
<dbReference type="Proteomes" id="UP000273252">
    <property type="component" value="Unassembled WGS sequence"/>
</dbReference>
<evidence type="ECO:0008006" key="3">
    <source>
        <dbReference type="Google" id="ProtNLM"/>
    </source>
</evidence>